<comment type="caution">
    <text evidence="2">The sequence shown here is derived from an EMBL/GenBank/DDBJ whole genome shotgun (WGS) entry which is preliminary data.</text>
</comment>
<evidence type="ECO:0000313" key="2">
    <source>
        <dbReference type="EMBL" id="KAL3673047.1"/>
    </source>
</evidence>
<dbReference type="AlphaFoldDB" id="A0ABD3G350"/>
<dbReference type="InterPro" id="IPR043472">
    <property type="entry name" value="Macro_dom-like"/>
</dbReference>
<evidence type="ECO:0000313" key="3">
    <source>
        <dbReference type="Proteomes" id="UP001632037"/>
    </source>
</evidence>
<evidence type="ECO:0000259" key="1">
    <source>
        <dbReference type="PROSITE" id="PS51154"/>
    </source>
</evidence>
<keyword evidence="3" id="KW-1185">Reference proteome</keyword>
<dbReference type="SUPFAM" id="SSF52949">
    <property type="entry name" value="Macro domain-like"/>
    <property type="match status" value="1"/>
</dbReference>
<dbReference type="Gene3D" id="3.40.220.10">
    <property type="entry name" value="Leucine Aminopeptidase, subunit E, domain 1"/>
    <property type="match status" value="1"/>
</dbReference>
<dbReference type="PROSITE" id="PS51154">
    <property type="entry name" value="MACRO"/>
    <property type="match status" value="1"/>
</dbReference>
<accession>A0ABD3G350</accession>
<reference evidence="2 3" key="1">
    <citation type="submission" date="2024-09" db="EMBL/GenBank/DDBJ databases">
        <title>Genome sequencing and assembly of Phytophthora oleae, isolate VK10A, causative agent of rot of olive drupes.</title>
        <authorList>
            <person name="Conti Taguali S."/>
            <person name="Riolo M."/>
            <person name="La Spada F."/>
            <person name="Cacciola S.O."/>
            <person name="Dionisio G."/>
        </authorList>
    </citation>
    <scope>NUCLEOTIDE SEQUENCE [LARGE SCALE GENOMIC DNA]</scope>
    <source>
        <strain evidence="2 3">VK10A</strain>
    </source>
</reference>
<feature type="domain" description="Macro" evidence="1">
    <location>
        <begin position="35"/>
        <end position="156"/>
    </location>
</feature>
<dbReference type="EMBL" id="JBIMZQ010000003">
    <property type="protein sequence ID" value="KAL3673047.1"/>
    <property type="molecule type" value="Genomic_DNA"/>
</dbReference>
<organism evidence="2 3">
    <name type="scientific">Phytophthora oleae</name>
    <dbReference type="NCBI Taxonomy" id="2107226"/>
    <lineage>
        <taxon>Eukaryota</taxon>
        <taxon>Sar</taxon>
        <taxon>Stramenopiles</taxon>
        <taxon>Oomycota</taxon>
        <taxon>Peronosporomycetes</taxon>
        <taxon>Peronosporales</taxon>
        <taxon>Peronosporaceae</taxon>
        <taxon>Phytophthora</taxon>
    </lineage>
</organism>
<dbReference type="Proteomes" id="UP001632037">
    <property type="component" value="Unassembled WGS sequence"/>
</dbReference>
<dbReference type="InterPro" id="IPR002589">
    <property type="entry name" value="Macro_dom"/>
</dbReference>
<name>A0ABD3G350_9STRA</name>
<gene>
    <name evidence="2" type="ORF">V7S43_002342</name>
</gene>
<dbReference type="Pfam" id="PF01661">
    <property type="entry name" value="Macro"/>
    <property type="match status" value="1"/>
</dbReference>
<sequence>MVRVKTGVERLFSVLEEVDNDNESASSRSSFDFEDPQLGQETMEKPKLLVMRGDPTDWSTAAIVTDTNGLLSQSCGLRAKIVTKGGLGIQSQSNEWVSDFGEDPVGSAMWTTAGRLSSKFIVHTVGPDVSNYRWPTPHHQFALRRAVRSALKFWCD</sequence>
<protein>
    <recommendedName>
        <fullName evidence="1">Macro domain-containing protein</fullName>
    </recommendedName>
</protein>
<proteinExistence type="predicted"/>